<gene>
    <name evidence="3" type="ORF">FYJ84_10090</name>
</gene>
<dbReference type="GeneID" id="96779276"/>
<evidence type="ECO:0000313" key="3">
    <source>
        <dbReference type="EMBL" id="MSU09334.1"/>
    </source>
</evidence>
<name>A0A6I2UIE2_9FIRM</name>
<dbReference type="InterPro" id="IPR010982">
    <property type="entry name" value="Lambda_DNA-bd_dom_sf"/>
</dbReference>
<dbReference type="Gene3D" id="1.10.260.40">
    <property type="entry name" value="lambda repressor-like DNA-binding domains"/>
    <property type="match status" value="1"/>
</dbReference>
<feature type="domain" description="HTH cro/C1-type" evidence="2">
    <location>
        <begin position="9"/>
        <end position="63"/>
    </location>
</feature>
<comment type="caution">
    <text evidence="3">The sequence shown here is derived from an EMBL/GenBank/DDBJ whole genome shotgun (WGS) entry which is preliminary data.</text>
</comment>
<keyword evidence="4" id="KW-1185">Reference proteome</keyword>
<evidence type="ECO:0000259" key="2">
    <source>
        <dbReference type="PROSITE" id="PS50943"/>
    </source>
</evidence>
<dbReference type="SMART" id="SM00530">
    <property type="entry name" value="HTH_XRE"/>
    <property type="match status" value="1"/>
</dbReference>
<keyword evidence="1" id="KW-0238">DNA-binding</keyword>
<proteinExistence type="predicted"/>
<organism evidence="3 4">
    <name type="scientific">Anaerovibrio slackiae</name>
    <dbReference type="NCBI Taxonomy" id="2652309"/>
    <lineage>
        <taxon>Bacteria</taxon>
        <taxon>Bacillati</taxon>
        <taxon>Bacillota</taxon>
        <taxon>Negativicutes</taxon>
        <taxon>Selenomonadales</taxon>
        <taxon>Selenomonadaceae</taxon>
        <taxon>Anaerovibrio</taxon>
    </lineage>
</organism>
<protein>
    <submittedName>
        <fullName evidence="3">Helix-turn-helix transcriptional regulator</fullName>
    </submittedName>
</protein>
<dbReference type="Proteomes" id="UP000433181">
    <property type="component" value="Unassembled WGS sequence"/>
</dbReference>
<dbReference type="CDD" id="cd00093">
    <property type="entry name" value="HTH_XRE"/>
    <property type="match status" value="1"/>
</dbReference>
<dbReference type="RefSeq" id="WP_154407507.1">
    <property type="nucleotide sequence ID" value="NZ_VUNR01000021.1"/>
</dbReference>
<evidence type="ECO:0000256" key="1">
    <source>
        <dbReference type="ARBA" id="ARBA00023125"/>
    </source>
</evidence>
<dbReference type="AlphaFoldDB" id="A0A6I2UIE2"/>
<dbReference type="InterPro" id="IPR050807">
    <property type="entry name" value="TransReg_Diox_bact_type"/>
</dbReference>
<dbReference type="EMBL" id="VUNR01000021">
    <property type="protein sequence ID" value="MSU09334.1"/>
    <property type="molecule type" value="Genomic_DNA"/>
</dbReference>
<dbReference type="PROSITE" id="PS50943">
    <property type="entry name" value="HTH_CROC1"/>
    <property type="match status" value="1"/>
</dbReference>
<dbReference type="Pfam" id="PF01381">
    <property type="entry name" value="HTH_3"/>
    <property type="match status" value="1"/>
</dbReference>
<dbReference type="SUPFAM" id="SSF47413">
    <property type="entry name" value="lambda repressor-like DNA-binding domains"/>
    <property type="match status" value="1"/>
</dbReference>
<dbReference type="InterPro" id="IPR001387">
    <property type="entry name" value="Cro/C1-type_HTH"/>
</dbReference>
<dbReference type="GO" id="GO:0003700">
    <property type="term" value="F:DNA-binding transcription factor activity"/>
    <property type="evidence" value="ECO:0007669"/>
    <property type="project" value="TreeGrafter"/>
</dbReference>
<dbReference type="PANTHER" id="PTHR46797">
    <property type="entry name" value="HTH-TYPE TRANSCRIPTIONAL REGULATOR"/>
    <property type="match status" value="1"/>
</dbReference>
<accession>A0A6I2UIE2</accession>
<reference evidence="3 4" key="1">
    <citation type="submission" date="2019-08" db="EMBL/GenBank/DDBJ databases">
        <title>In-depth cultivation of the pig gut microbiome towards novel bacterial diversity and tailored functional studies.</title>
        <authorList>
            <person name="Wylensek D."/>
            <person name="Hitch T.C.A."/>
            <person name="Clavel T."/>
        </authorList>
    </citation>
    <scope>NUCLEOTIDE SEQUENCE [LARGE SCALE GENOMIC DNA]</scope>
    <source>
        <strain evidence="3 4">WCA-693-APC-5D-A</strain>
    </source>
</reference>
<dbReference type="PANTHER" id="PTHR46797:SF1">
    <property type="entry name" value="METHYLPHOSPHONATE SYNTHASE"/>
    <property type="match status" value="1"/>
</dbReference>
<dbReference type="GO" id="GO:0003677">
    <property type="term" value="F:DNA binding"/>
    <property type="evidence" value="ECO:0007669"/>
    <property type="project" value="UniProtKB-KW"/>
</dbReference>
<evidence type="ECO:0000313" key="4">
    <source>
        <dbReference type="Proteomes" id="UP000433181"/>
    </source>
</evidence>
<sequence length="103" mass="11746">MGKELGSRITETLQKRKMTQKELAERIGVTEAVMSRYVSGNREPKPDMLANIATALHTTSDFLLGIECDELYHPRIRRLIARNAALMTEQEKRELINALFGEE</sequence>
<dbReference type="GO" id="GO:0005829">
    <property type="term" value="C:cytosol"/>
    <property type="evidence" value="ECO:0007669"/>
    <property type="project" value="TreeGrafter"/>
</dbReference>